<feature type="transmembrane region" description="Helical" evidence="1">
    <location>
        <begin position="164"/>
        <end position="189"/>
    </location>
</feature>
<feature type="transmembrane region" description="Helical" evidence="1">
    <location>
        <begin position="210"/>
        <end position="230"/>
    </location>
</feature>
<feature type="transmembrane region" description="Helical" evidence="1">
    <location>
        <begin position="65"/>
        <end position="87"/>
    </location>
</feature>
<protein>
    <recommendedName>
        <fullName evidence="4">DUF2189 domain-containing protein</fullName>
    </recommendedName>
</protein>
<dbReference type="Proteomes" id="UP000244911">
    <property type="component" value="Unassembled WGS sequence"/>
</dbReference>
<feature type="transmembrane region" description="Helical" evidence="1">
    <location>
        <begin position="119"/>
        <end position="144"/>
    </location>
</feature>
<evidence type="ECO:0000313" key="2">
    <source>
        <dbReference type="EMBL" id="SPF76139.1"/>
    </source>
</evidence>
<organism evidence="2 3">
    <name type="scientific">Aliiroseovarius pelagivivens</name>
    <dbReference type="NCBI Taxonomy" id="1639690"/>
    <lineage>
        <taxon>Bacteria</taxon>
        <taxon>Pseudomonadati</taxon>
        <taxon>Pseudomonadota</taxon>
        <taxon>Alphaproteobacteria</taxon>
        <taxon>Rhodobacterales</taxon>
        <taxon>Paracoccaceae</taxon>
        <taxon>Aliiroseovarius</taxon>
    </lineage>
</organism>
<dbReference type="EMBL" id="OMOI01000001">
    <property type="protein sequence ID" value="SPF76139.1"/>
    <property type="molecule type" value="Genomic_DNA"/>
</dbReference>
<accession>A0A2R8AJS5</accession>
<keyword evidence="1" id="KW-0472">Membrane</keyword>
<keyword evidence="1" id="KW-1133">Transmembrane helix</keyword>
<name>A0A2R8AJS5_9RHOB</name>
<feature type="transmembrane region" description="Helical" evidence="1">
    <location>
        <begin position="236"/>
        <end position="254"/>
    </location>
</feature>
<evidence type="ECO:0000313" key="3">
    <source>
        <dbReference type="Proteomes" id="UP000244911"/>
    </source>
</evidence>
<dbReference type="OrthoDB" id="9809543at2"/>
<evidence type="ECO:0008006" key="4">
    <source>
        <dbReference type="Google" id="ProtNLM"/>
    </source>
</evidence>
<dbReference type="RefSeq" id="WP_108856172.1">
    <property type="nucleotide sequence ID" value="NZ_OMOI01000001.1"/>
</dbReference>
<keyword evidence="3" id="KW-1185">Reference proteome</keyword>
<proteinExistence type="predicted"/>
<feature type="transmembrane region" description="Helical" evidence="1">
    <location>
        <begin position="37"/>
        <end position="59"/>
    </location>
</feature>
<dbReference type="Pfam" id="PF09955">
    <property type="entry name" value="DUF2189"/>
    <property type="match status" value="1"/>
</dbReference>
<dbReference type="InterPro" id="IPR018692">
    <property type="entry name" value="DUF2189"/>
</dbReference>
<sequence>MSDATTLEASSPPSIQSISISDVLSALKSGIQDFKNAPAFGLFFALFFVLGGIVLFLEFEVMDQSYWIIPVAFGFPFLAPFLAVGLYEVSRRLEKDAPLDWAQILGVVFNQKDRQFPSIAMVLIMGFLFWIFVAHIVFMLFMGLQPMTNITSNWQDALLNSNGITMLAVGSAVGGVMAFVAFALTVCSLPMLLDREMDFISAMIYSFQSVMHNLVPMLFWGALITVLMVLSMLPLFLGLFIVLPILGHATWHLYRKVMSFED</sequence>
<keyword evidence="1" id="KW-0812">Transmembrane</keyword>
<dbReference type="AlphaFoldDB" id="A0A2R8AJS5"/>
<evidence type="ECO:0000256" key="1">
    <source>
        <dbReference type="SAM" id="Phobius"/>
    </source>
</evidence>
<gene>
    <name evidence="2" type="ORF">ALP8811_01139</name>
</gene>
<reference evidence="3" key="1">
    <citation type="submission" date="2018-03" db="EMBL/GenBank/DDBJ databases">
        <authorList>
            <person name="Rodrigo-Torres L."/>
            <person name="Arahal R. D."/>
            <person name="Lucena T."/>
        </authorList>
    </citation>
    <scope>NUCLEOTIDE SEQUENCE [LARGE SCALE GENOMIC DNA]</scope>
    <source>
        <strain evidence="3">CECT 8811</strain>
    </source>
</reference>